<dbReference type="EMBL" id="JABEZZ010000005">
    <property type="protein sequence ID" value="MBA0586873.1"/>
    <property type="molecule type" value="Genomic_DNA"/>
</dbReference>
<comment type="caution">
    <text evidence="1">The sequence shown here is derived from an EMBL/GenBank/DDBJ whole genome shotgun (WGS) entry which is preliminary data.</text>
</comment>
<evidence type="ECO:0000313" key="2">
    <source>
        <dbReference type="Proteomes" id="UP000593578"/>
    </source>
</evidence>
<dbReference type="Proteomes" id="UP000593578">
    <property type="component" value="Unassembled WGS sequence"/>
</dbReference>
<dbReference type="AlphaFoldDB" id="A0A7J8PCK2"/>
<accession>A0A7J8PCK2</accession>
<evidence type="ECO:0000313" key="1">
    <source>
        <dbReference type="EMBL" id="MBA0586873.1"/>
    </source>
</evidence>
<organism evidence="1 2">
    <name type="scientific">Gossypium raimondii</name>
    <name type="common">Peruvian cotton</name>
    <name type="synonym">Gossypium klotzschianum subsp. raimondii</name>
    <dbReference type="NCBI Taxonomy" id="29730"/>
    <lineage>
        <taxon>Eukaryota</taxon>
        <taxon>Viridiplantae</taxon>
        <taxon>Streptophyta</taxon>
        <taxon>Embryophyta</taxon>
        <taxon>Tracheophyta</taxon>
        <taxon>Spermatophyta</taxon>
        <taxon>Magnoliopsida</taxon>
        <taxon>eudicotyledons</taxon>
        <taxon>Gunneridae</taxon>
        <taxon>Pentapetalae</taxon>
        <taxon>rosids</taxon>
        <taxon>malvids</taxon>
        <taxon>Malvales</taxon>
        <taxon>Malvaceae</taxon>
        <taxon>Malvoideae</taxon>
        <taxon>Gossypium</taxon>
    </lineage>
</organism>
<sequence length="23" mass="2627">MTLKVQTTAQTRNLMQLIILGPR</sequence>
<protein>
    <submittedName>
        <fullName evidence="1">Uncharacterized protein</fullName>
    </submittedName>
</protein>
<gene>
    <name evidence="1" type="ORF">Gorai_017590</name>
</gene>
<reference evidence="1 2" key="1">
    <citation type="journal article" date="2019" name="Genome Biol. Evol.">
        <title>Insights into the evolution of the New World diploid cottons (Gossypium, subgenus Houzingenia) based on genome sequencing.</title>
        <authorList>
            <person name="Grover C.E."/>
            <person name="Arick M.A. 2nd"/>
            <person name="Thrash A."/>
            <person name="Conover J.L."/>
            <person name="Sanders W.S."/>
            <person name="Peterson D.G."/>
            <person name="Frelichowski J.E."/>
            <person name="Scheffler J.A."/>
            <person name="Scheffler B.E."/>
            <person name="Wendel J.F."/>
        </authorList>
    </citation>
    <scope>NUCLEOTIDE SEQUENCE [LARGE SCALE GENOMIC DNA]</scope>
    <source>
        <strain evidence="1">8</strain>
        <tissue evidence="1">Leaf</tissue>
    </source>
</reference>
<proteinExistence type="predicted"/>
<name>A0A7J8PCK2_GOSRA</name>